<dbReference type="Gene3D" id="3.40.50.300">
    <property type="entry name" value="P-loop containing nucleotide triphosphate hydrolases"/>
    <property type="match status" value="1"/>
</dbReference>
<dbReference type="GO" id="GO:0051782">
    <property type="term" value="P:negative regulation of cell division"/>
    <property type="evidence" value="ECO:0007669"/>
    <property type="project" value="TreeGrafter"/>
</dbReference>
<dbReference type="InterPro" id="IPR027417">
    <property type="entry name" value="P-loop_NTPase"/>
</dbReference>
<dbReference type="Pfam" id="PF26563">
    <property type="entry name" value="Rv3660c_N"/>
    <property type="match status" value="1"/>
</dbReference>
<name>A0A6N4W7X6_9MYCO</name>
<dbReference type="GO" id="GO:0005524">
    <property type="term" value="F:ATP binding"/>
    <property type="evidence" value="ECO:0007669"/>
    <property type="project" value="TreeGrafter"/>
</dbReference>
<protein>
    <recommendedName>
        <fullName evidence="1">Rv3660c-like CheY-like N-terminal domain-containing protein</fullName>
    </recommendedName>
</protein>
<dbReference type="InterPro" id="IPR059050">
    <property type="entry name" value="Rv3660c_N"/>
</dbReference>
<dbReference type="GO" id="GO:0016887">
    <property type="term" value="F:ATP hydrolysis activity"/>
    <property type="evidence" value="ECO:0007669"/>
    <property type="project" value="TreeGrafter"/>
</dbReference>
<gene>
    <name evidence="2" type="ORF">MANY_34270</name>
</gene>
<dbReference type="SUPFAM" id="SSF52540">
    <property type="entry name" value="P-loop containing nucleoside triphosphate hydrolases"/>
    <property type="match status" value="1"/>
</dbReference>
<evidence type="ECO:0000313" key="2">
    <source>
        <dbReference type="EMBL" id="BBZ78090.1"/>
    </source>
</evidence>
<dbReference type="NCBIfam" id="TIGR03815">
    <property type="entry name" value="CpaE_hom_Actino"/>
    <property type="match status" value="1"/>
</dbReference>
<dbReference type="InterPro" id="IPR050625">
    <property type="entry name" value="ParA/MinD_ATPase"/>
</dbReference>
<dbReference type="GO" id="GO:0005829">
    <property type="term" value="C:cytosol"/>
    <property type="evidence" value="ECO:0007669"/>
    <property type="project" value="TreeGrafter"/>
</dbReference>
<organism evidence="2 3">
    <name type="scientific">Mycolicibacterium anyangense</name>
    <dbReference type="NCBI Taxonomy" id="1431246"/>
    <lineage>
        <taxon>Bacteria</taxon>
        <taxon>Bacillati</taxon>
        <taxon>Actinomycetota</taxon>
        <taxon>Actinomycetes</taxon>
        <taxon>Mycobacteriales</taxon>
        <taxon>Mycobacteriaceae</taxon>
        <taxon>Mycolicibacterium</taxon>
    </lineage>
</organism>
<dbReference type="EMBL" id="AP022620">
    <property type="protein sequence ID" value="BBZ78090.1"/>
    <property type="molecule type" value="Genomic_DNA"/>
</dbReference>
<sequence length="355" mass="36593">MTSQTGVVLTLLDDDQLRALCARAAAAAGLRMVAASSTITRRAWSSATAVLLDDAAVHRCGDDGLPRRDSVILVSGVDPHPATWTAAMAVGVQHLCTLPAQEDDLVRYLSEAAETEPDKPARGRLIAVTPGRGGAGASVFAAALALVAADSLLVDLDPWSGGIDLLLGAESATGLRWPDLSLQGGRLSWPAVRDALPAQRGVTVLSGTRSGHEMDAAPVESVLDAGRRGGVMVVCDVPRRGTPAAAVALECADLVLAVTTCDVRAVAAMSARAAILRAANPNVALVVRGPSPGGLTAREVAEVTRLPLLAAMRPEPMLAQRLEHGGIRLGRRSPLAAAARQVLEALRRGSGMQAA</sequence>
<accession>A0A6N4W7X6</accession>
<keyword evidence="3" id="KW-1185">Reference proteome</keyword>
<dbReference type="PANTHER" id="PTHR43384:SF11">
    <property type="entry name" value="SEPTUM SITE DETERMINING PROTEIN"/>
    <property type="match status" value="1"/>
</dbReference>
<reference evidence="2 3" key="1">
    <citation type="journal article" date="2019" name="Emerg. Microbes Infect.">
        <title>Comprehensive subspecies identification of 175 nontuberculous mycobacteria species based on 7547 genomic profiles.</title>
        <authorList>
            <person name="Matsumoto Y."/>
            <person name="Kinjo T."/>
            <person name="Motooka D."/>
            <person name="Nabeya D."/>
            <person name="Jung N."/>
            <person name="Uechi K."/>
            <person name="Horii T."/>
            <person name="Iida T."/>
            <person name="Fujita J."/>
            <person name="Nakamura S."/>
        </authorList>
    </citation>
    <scope>NUCLEOTIDE SEQUENCE [LARGE SCALE GENOMIC DNA]</scope>
    <source>
        <strain evidence="2 3">JCM 30275</strain>
    </source>
</reference>
<dbReference type="GO" id="GO:0009898">
    <property type="term" value="C:cytoplasmic side of plasma membrane"/>
    <property type="evidence" value="ECO:0007669"/>
    <property type="project" value="TreeGrafter"/>
</dbReference>
<dbReference type="AlphaFoldDB" id="A0A6N4W7X6"/>
<dbReference type="Proteomes" id="UP000467249">
    <property type="component" value="Chromosome"/>
</dbReference>
<evidence type="ECO:0000259" key="1">
    <source>
        <dbReference type="Pfam" id="PF26563"/>
    </source>
</evidence>
<proteinExistence type="predicted"/>
<dbReference type="KEGG" id="many:MANY_34270"/>
<dbReference type="PANTHER" id="PTHR43384">
    <property type="entry name" value="SEPTUM SITE-DETERMINING PROTEIN MIND HOMOLOG, CHLOROPLASTIC-RELATED"/>
    <property type="match status" value="1"/>
</dbReference>
<evidence type="ECO:0000313" key="3">
    <source>
        <dbReference type="Proteomes" id="UP000467249"/>
    </source>
</evidence>
<dbReference type="InterPro" id="IPR022521">
    <property type="entry name" value="Rv3660c"/>
</dbReference>
<feature type="domain" description="Rv3660c-like CheY-like N-terminal" evidence="1">
    <location>
        <begin position="12"/>
        <end position="117"/>
    </location>
</feature>